<accession>A0A9X3ASF9</accession>
<evidence type="ECO:0000313" key="2">
    <source>
        <dbReference type="EMBL" id="MCT7358938.1"/>
    </source>
</evidence>
<keyword evidence="3" id="KW-1185">Reference proteome</keyword>
<name>A0A9X3ASF9_9GAMM</name>
<dbReference type="EMBL" id="JAOANI010000015">
    <property type="protein sequence ID" value="MCT7358938.1"/>
    <property type="molecule type" value="Genomic_DNA"/>
</dbReference>
<gene>
    <name evidence="2" type="ORF">NYR02_07905</name>
</gene>
<dbReference type="InterPro" id="IPR010727">
    <property type="entry name" value="DUF1302"/>
</dbReference>
<keyword evidence="1" id="KW-0732">Signal</keyword>
<evidence type="ECO:0008006" key="4">
    <source>
        <dbReference type="Google" id="ProtNLM"/>
    </source>
</evidence>
<dbReference type="Proteomes" id="UP001147830">
    <property type="component" value="Unassembled WGS sequence"/>
</dbReference>
<reference evidence="2" key="2">
    <citation type="submission" date="2022-08" db="EMBL/GenBank/DDBJ databases">
        <authorList>
            <person name="Dong C."/>
        </authorList>
    </citation>
    <scope>NUCLEOTIDE SEQUENCE</scope>
    <source>
        <strain evidence="2">59MF3M-4</strain>
    </source>
</reference>
<dbReference type="RefSeq" id="WP_260975830.1">
    <property type="nucleotide sequence ID" value="NZ_JAOANI010000015.1"/>
</dbReference>
<comment type="caution">
    <text evidence="2">The sequence shown here is derived from an EMBL/GenBank/DDBJ whole genome shotgun (WGS) entry which is preliminary data.</text>
</comment>
<protein>
    <recommendedName>
        <fullName evidence="4">Beta-barrel porin 2</fullName>
    </recommendedName>
</protein>
<reference evidence="2" key="1">
    <citation type="journal article" date="2022" name="Front. Microbiol.">
        <title>Genome-based taxonomic rearrangement of Oceanobacter-related bacteria including the description of Thalassolituus hydrocarbonoclasticus sp. nov. and Thalassolituus pacificus sp. nov. and emended description of the genus Thalassolituus.</title>
        <authorList>
            <person name="Dong C."/>
            <person name="Wei L."/>
            <person name="Wang J."/>
            <person name="Lai Q."/>
            <person name="Huang Z."/>
            <person name="Shao Z."/>
        </authorList>
    </citation>
    <scope>NUCLEOTIDE SEQUENCE</scope>
    <source>
        <strain evidence="2">59MF3M-4</strain>
    </source>
</reference>
<feature type="chain" id="PRO_5040786826" description="Beta-barrel porin 2" evidence="1">
    <location>
        <begin position="34"/>
        <end position="451"/>
    </location>
</feature>
<sequence>MNIRQQLRQQRRQPHRLSAGAFTLILLSSAAHSEFSSELSSELAWSDAPAALSKAEVQLQSEWQYRTANTSFNLQPRLRADFSDTLYAEQPTSRTDNYPAGSLHSSGPLAQWDNLRFDIPEAYADQYFYGVSLRSGKQQVVWGQADGLRVLDIINPQDMREFNLPDAEDSRIATWMLNAHIPLPNEQSLQWLIIPDLTFSELAEPGTAFAITSPELAPQPVAGVTVNRLPTRRPEGSAWEHGLRWSAFLAGWDISASYFNFYHDTPVIYRTLNTDGNNLQVDVEAVYRRSRLFGLSASTAFSSMVLRLEAGHTSRAFFLRDDLHNNGISQSPELATVTALDYQAPADVFVSYQFYQSRILAYRPQIIRREISTRHTLLLKKTLLNDTLELSFFALLNRDYNDGQLRSKISYQLNDRCSLWSGADYFFGDRAGPFGQFSSSSRFLIGWKNAF</sequence>
<dbReference type="Pfam" id="PF06980">
    <property type="entry name" value="DUF1302"/>
    <property type="match status" value="1"/>
</dbReference>
<feature type="signal peptide" evidence="1">
    <location>
        <begin position="1"/>
        <end position="33"/>
    </location>
</feature>
<evidence type="ECO:0000313" key="3">
    <source>
        <dbReference type="Proteomes" id="UP001147830"/>
    </source>
</evidence>
<organism evidence="2 3">
    <name type="scientific">Thalassolituus pacificus</name>
    <dbReference type="NCBI Taxonomy" id="2975440"/>
    <lineage>
        <taxon>Bacteria</taxon>
        <taxon>Pseudomonadati</taxon>
        <taxon>Pseudomonadota</taxon>
        <taxon>Gammaproteobacteria</taxon>
        <taxon>Oceanospirillales</taxon>
        <taxon>Oceanospirillaceae</taxon>
        <taxon>Thalassolituus</taxon>
    </lineage>
</organism>
<proteinExistence type="predicted"/>
<evidence type="ECO:0000256" key="1">
    <source>
        <dbReference type="SAM" id="SignalP"/>
    </source>
</evidence>
<dbReference type="AlphaFoldDB" id="A0A9X3ASF9"/>